<comment type="caution">
    <text evidence="2">The sequence shown here is derived from an EMBL/GenBank/DDBJ whole genome shotgun (WGS) entry which is preliminary data.</text>
</comment>
<evidence type="ECO:0000313" key="3">
    <source>
        <dbReference type="Proteomes" id="UP000788993"/>
    </source>
</evidence>
<dbReference type="Pfam" id="PF01918">
    <property type="entry name" value="Alba"/>
    <property type="match status" value="1"/>
</dbReference>
<dbReference type="InterPro" id="IPR036882">
    <property type="entry name" value="Alba-like_dom_sf"/>
</dbReference>
<gene>
    <name evidence="2" type="ORF">OGATHE_001961</name>
</gene>
<dbReference type="InterPro" id="IPR002775">
    <property type="entry name" value="DNA/RNA-bd_Alba-like"/>
</dbReference>
<sequence>MDEAVLKHLQRVPNLEQVVVRKNDGIKEKLDVLLSKCQQTPANIVLMAENEGIQKLLTIVEIMKRKHPTHRQFNKLTYREKSREASGPQDELRLLKPIKMPILYIYLHIGTDDSKTMDMDELRSQLADANWSCQSGSN</sequence>
<protein>
    <recommendedName>
        <fullName evidence="1">DNA/RNA-binding protein Alba-like domain-containing protein</fullName>
    </recommendedName>
</protein>
<dbReference type="GO" id="GO:0003676">
    <property type="term" value="F:nucleic acid binding"/>
    <property type="evidence" value="ECO:0007669"/>
    <property type="project" value="InterPro"/>
</dbReference>
<proteinExistence type="predicted"/>
<dbReference type="SUPFAM" id="SSF82704">
    <property type="entry name" value="AlbA-like"/>
    <property type="match status" value="1"/>
</dbReference>
<reference evidence="2" key="1">
    <citation type="journal article" date="2021" name="Open Biol.">
        <title>Shared evolutionary footprints suggest mitochondrial oxidative damage underlies multiple complex I losses in fungi.</title>
        <authorList>
            <person name="Schikora-Tamarit M.A."/>
            <person name="Marcet-Houben M."/>
            <person name="Nosek J."/>
            <person name="Gabaldon T."/>
        </authorList>
    </citation>
    <scope>NUCLEOTIDE SEQUENCE</scope>
    <source>
        <strain evidence="2">NCAIM Y.01608</strain>
    </source>
</reference>
<evidence type="ECO:0000259" key="1">
    <source>
        <dbReference type="Pfam" id="PF01918"/>
    </source>
</evidence>
<dbReference type="AlphaFoldDB" id="A0A1B7SGY2"/>
<organism evidence="2 3">
    <name type="scientific">Ogataea polymorpha</name>
    <dbReference type="NCBI Taxonomy" id="460523"/>
    <lineage>
        <taxon>Eukaryota</taxon>
        <taxon>Fungi</taxon>
        <taxon>Dikarya</taxon>
        <taxon>Ascomycota</taxon>
        <taxon>Saccharomycotina</taxon>
        <taxon>Pichiomycetes</taxon>
        <taxon>Pichiales</taxon>
        <taxon>Pichiaceae</taxon>
        <taxon>Ogataea</taxon>
    </lineage>
</organism>
<name>A0A1B7SGY2_9ASCO</name>
<feature type="domain" description="DNA/RNA-binding protein Alba-like" evidence="1">
    <location>
        <begin position="17"/>
        <end position="79"/>
    </location>
</feature>
<accession>A0A1B7SGY2</accession>
<dbReference type="Proteomes" id="UP000788993">
    <property type="component" value="Unassembled WGS sequence"/>
</dbReference>
<keyword evidence="3" id="KW-1185">Reference proteome</keyword>
<dbReference type="RefSeq" id="XP_018210664.1">
    <property type="nucleotide sequence ID" value="XM_018357488.1"/>
</dbReference>
<dbReference type="EMBL" id="JAEUBD010000526">
    <property type="protein sequence ID" value="KAH3673981.1"/>
    <property type="molecule type" value="Genomic_DNA"/>
</dbReference>
<evidence type="ECO:0000313" key="2">
    <source>
        <dbReference type="EMBL" id="KAH3673981.1"/>
    </source>
</evidence>
<reference evidence="2" key="2">
    <citation type="submission" date="2021-01" db="EMBL/GenBank/DDBJ databases">
        <authorList>
            <person name="Schikora-Tamarit M.A."/>
        </authorList>
    </citation>
    <scope>NUCLEOTIDE SEQUENCE</scope>
    <source>
        <strain evidence="2">NCAIM Y.01608</strain>
    </source>
</reference>